<name>A0ABX5EIJ0_9MICO</name>
<feature type="region of interest" description="Disordered" evidence="1">
    <location>
        <begin position="1"/>
        <end position="20"/>
    </location>
</feature>
<feature type="compositionally biased region" description="Low complexity" evidence="1">
    <location>
        <begin position="8"/>
        <end position="19"/>
    </location>
</feature>
<organism evidence="3 4">
    <name type="scientific">Isoptericola halotolerans</name>
    <dbReference type="NCBI Taxonomy" id="300560"/>
    <lineage>
        <taxon>Bacteria</taxon>
        <taxon>Bacillati</taxon>
        <taxon>Actinomycetota</taxon>
        <taxon>Actinomycetes</taxon>
        <taxon>Micrococcales</taxon>
        <taxon>Promicromonosporaceae</taxon>
        <taxon>Isoptericola</taxon>
    </lineage>
</organism>
<evidence type="ECO:0000313" key="4">
    <source>
        <dbReference type="Proteomes" id="UP000239895"/>
    </source>
</evidence>
<evidence type="ECO:0000259" key="2">
    <source>
        <dbReference type="SMART" id="SM00507"/>
    </source>
</evidence>
<sequence length="553" mass="57745">MTTQTAGPLPALAPAPADRPAVHADVEMSRLDHLLDALAEVQAAIGTLEGRRAVLLAEAAQLAERAEARLVDDGGTAARATSSRRQELARRAVVAEVATVLHVGEHAAGTLCDHADALRAKAPRTLALLSAGRCSWAHAARVARHVADLDEGDARRVEESVAPALTTSTPGQVDARARRARENVHPEPVEVRHARAVEARGVYLDDGRDGMAWLSAHLPAVVAHAAYDRLTRTATGLRGDNRSLGRSQGMADAFAALLLDDGTLDRTCVPTPARPALSVPDVTEPPGPATSSTIPALAALARSIRPRVTVTVPVLTLLGAADVPGELDGYGPVGPEVARELAELAPSWRRVLTHPETGVPLSVGRESYTVPSALRAALARRDETCRFPGCGVAAHRADLDHTTDWAAGGTTSADNLAHLCRRHHVLKHQTGWSVRRVAPDEAGGEGATGDRPGLGGTLEWTSPTGRRHVTRPDGRPPASIHRSAPEPPVPPGPEPPAPPDVEPLTSPDPQRLASPGPVPPAPPDAEPLTSPGPEASAVSGATPPPQDFGKPPF</sequence>
<accession>A0ABX5EIJ0</accession>
<evidence type="ECO:0000313" key="3">
    <source>
        <dbReference type="EMBL" id="PRZ10300.1"/>
    </source>
</evidence>
<feature type="compositionally biased region" description="Pro residues" evidence="1">
    <location>
        <begin position="542"/>
        <end position="553"/>
    </location>
</feature>
<dbReference type="SMART" id="SM00507">
    <property type="entry name" value="HNHc"/>
    <property type="match status" value="1"/>
</dbReference>
<feature type="compositionally biased region" description="Pro residues" evidence="1">
    <location>
        <begin position="485"/>
        <end position="501"/>
    </location>
</feature>
<evidence type="ECO:0000256" key="1">
    <source>
        <dbReference type="SAM" id="MobiDB-lite"/>
    </source>
</evidence>
<feature type="domain" description="HNH nuclease" evidence="2">
    <location>
        <begin position="373"/>
        <end position="425"/>
    </location>
</feature>
<reference evidence="3 4" key="1">
    <citation type="submission" date="2018-03" db="EMBL/GenBank/DDBJ databases">
        <title>Comparative analysis of microorganisms from saline springs in Andes Mountain Range, Colombia.</title>
        <authorList>
            <person name="Rubin E."/>
        </authorList>
    </citation>
    <scope>NUCLEOTIDE SEQUENCE [LARGE SCALE GENOMIC DNA]</scope>
    <source>
        <strain evidence="3 4">CG 23</strain>
    </source>
</reference>
<dbReference type="EMBL" id="PVTX01000001">
    <property type="protein sequence ID" value="PRZ10300.1"/>
    <property type="molecule type" value="Genomic_DNA"/>
</dbReference>
<dbReference type="RefSeq" id="WP_125206479.1">
    <property type="nucleotide sequence ID" value="NZ_PVTX01000001.1"/>
</dbReference>
<dbReference type="CDD" id="cd00085">
    <property type="entry name" value="HNHc"/>
    <property type="match status" value="1"/>
</dbReference>
<dbReference type="Proteomes" id="UP000239895">
    <property type="component" value="Unassembled WGS sequence"/>
</dbReference>
<dbReference type="InterPro" id="IPR003870">
    <property type="entry name" value="DUF222"/>
</dbReference>
<dbReference type="Pfam" id="PF02720">
    <property type="entry name" value="DUF222"/>
    <property type="match status" value="1"/>
</dbReference>
<comment type="caution">
    <text evidence="3">The sequence shown here is derived from an EMBL/GenBank/DDBJ whole genome shotgun (WGS) entry which is preliminary data.</text>
</comment>
<proteinExistence type="predicted"/>
<protein>
    <submittedName>
        <fullName evidence="3">Uncharacterized protein DUF222</fullName>
    </submittedName>
</protein>
<feature type="compositionally biased region" description="Gly residues" evidence="1">
    <location>
        <begin position="444"/>
        <end position="456"/>
    </location>
</feature>
<dbReference type="InterPro" id="IPR003615">
    <property type="entry name" value="HNH_nuc"/>
</dbReference>
<keyword evidence="4" id="KW-1185">Reference proteome</keyword>
<dbReference type="Gene3D" id="1.10.30.50">
    <property type="match status" value="1"/>
</dbReference>
<gene>
    <name evidence="3" type="ORF">BCL65_101444</name>
</gene>
<feature type="compositionally biased region" description="Pro residues" evidence="1">
    <location>
        <begin position="516"/>
        <end position="525"/>
    </location>
</feature>
<feature type="region of interest" description="Disordered" evidence="1">
    <location>
        <begin position="436"/>
        <end position="553"/>
    </location>
</feature>